<keyword evidence="3" id="KW-1185">Reference proteome</keyword>
<dbReference type="Pfam" id="PF10950">
    <property type="entry name" value="Organ_specific"/>
    <property type="match status" value="2"/>
</dbReference>
<dbReference type="EMBL" id="AWUE01023996">
    <property type="protein sequence ID" value="OMO51940.1"/>
    <property type="molecule type" value="Genomic_DNA"/>
</dbReference>
<evidence type="ECO:0000313" key="3">
    <source>
        <dbReference type="Proteomes" id="UP000187203"/>
    </source>
</evidence>
<dbReference type="OrthoDB" id="1734141at2759"/>
<evidence type="ECO:0000313" key="2">
    <source>
        <dbReference type="EMBL" id="OMO51940.1"/>
    </source>
</evidence>
<dbReference type="PANTHER" id="PTHR33731">
    <property type="entry name" value="PROTEIN, PUTATIVE-RELATED"/>
    <property type="match status" value="1"/>
</dbReference>
<dbReference type="PANTHER" id="PTHR33731:SF2">
    <property type="entry name" value="ORGAN-SPECIFIC PROTEIN S2-LIKE"/>
    <property type="match status" value="1"/>
</dbReference>
<dbReference type="Proteomes" id="UP000187203">
    <property type="component" value="Unassembled WGS sequence"/>
</dbReference>
<comment type="caution">
    <text evidence="2">The sequence shown here is derived from an EMBL/GenBank/DDBJ whole genome shotgun (WGS) entry which is preliminary data.</text>
</comment>
<dbReference type="AlphaFoldDB" id="A0A1R3G1M4"/>
<reference evidence="3" key="1">
    <citation type="submission" date="2013-09" db="EMBL/GenBank/DDBJ databases">
        <title>Corchorus olitorius genome sequencing.</title>
        <authorList>
            <person name="Alam M."/>
            <person name="Haque M.S."/>
            <person name="Islam M.S."/>
            <person name="Emdad E.M."/>
            <person name="Islam M.M."/>
            <person name="Ahmed B."/>
            <person name="Halim A."/>
            <person name="Hossen Q.M.M."/>
            <person name="Hossain M.Z."/>
            <person name="Ahmed R."/>
            <person name="Khan M.M."/>
            <person name="Islam R."/>
            <person name="Rashid M.M."/>
            <person name="Khan S.A."/>
            <person name="Rahman M.S."/>
            <person name="Alam M."/>
            <person name="Yahiya A.S."/>
            <person name="Khan M.S."/>
            <person name="Azam M.S."/>
            <person name="Haque T."/>
            <person name="Lashkar M.Z.H."/>
            <person name="Akhand A.I."/>
            <person name="Morshed G."/>
            <person name="Roy S."/>
            <person name="Uddin K.S."/>
            <person name="Rabeya T."/>
            <person name="Hossain A.S."/>
            <person name="Chowdhury A."/>
            <person name="Snigdha A.R."/>
            <person name="Mortoza M.S."/>
            <person name="Matin S.A."/>
            <person name="Hoque S.M.E."/>
            <person name="Islam M.K."/>
            <person name="Roy D.K."/>
            <person name="Haider R."/>
            <person name="Moosa M.M."/>
            <person name="Elias S.M."/>
            <person name="Hasan A.M."/>
            <person name="Jahan S."/>
            <person name="Shafiuddin M."/>
            <person name="Mahmood N."/>
            <person name="Shommy N.S."/>
        </authorList>
    </citation>
    <scope>NUCLEOTIDE SEQUENCE [LARGE SCALE GENOMIC DNA]</scope>
    <source>
        <strain evidence="3">cv. O-4</strain>
    </source>
</reference>
<gene>
    <name evidence="2" type="ORF">COLO4_37463</name>
</gene>
<accession>A0A1R3G1M4</accession>
<name>A0A1R3G1M4_9ROSI</name>
<dbReference type="InterPro" id="IPR024489">
    <property type="entry name" value="Organ_specific_prot"/>
</dbReference>
<proteinExistence type="predicted"/>
<protein>
    <submittedName>
        <fullName evidence="2">Organ specific protein</fullName>
    </submittedName>
</protein>
<evidence type="ECO:0000256" key="1">
    <source>
        <dbReference type="SAM" id="SignalP"/>
    </source>
</evidence>
<feature type="signal peptide" evidence="1">
    <location>
        <begin position="1"/>
        <end position="21"/>
    </location>
</feature>
<keyword evidence="1" id="KW-0732">Signal</keyword>
<organism evidence="2 3">
    <name type="scientific">Corchorus olitorius</name>
    <dbReference type="NCBI Taxonomy" id="93759"/>
    <lineage>
        <taxon>Eukaryota</taxon>
        <taxon>Viridiplantae</taxon>
        <taxon>Streptophyta</taxon>
        <taxon>Embryophyta</taxon>
        <taxon>Tracheophyta</taxon>
        <taxon>Spermatophyta</taxon>
        <taxon>Magnoliopsida</taxon>
        <taxon>eudicotyledons</taxon>
        <taxon>Gunneridae</taxon>
        <taxon>Pentapetalae</taxon>
        <taxon>rosids</taxon>
        <taxon>malvids</taxon>
        <taxon>Malvales</taxon>
        <taxon>Malvaceae</taxon>
        <taxon>Grewioideae</taxon>
        <taxon>Apeibeae</taxon>
        <taxon>Corchorus</taxon>
    </lineage>
</organism>
<sequence>MKSSLASFISLIFLFANSTIAARKDPGEQWRAIMNDQPMPEAIKDLLHIDAPSSLSNEKTNCHDDLPADRSFEIKKEEIFVKDFEPGHGTDSIGLKSFTKDFEPRPSASAYADDVGLKSFAKDFEPRPSASAYTDDVGLKSFTKDFEPRPSASAYTDDAGLRSFVKDFKPRPSASVYTDDIDLKSIVKDFEPRPSASMYTD</sequence>
<feature type="chain" id="PRO_5013000661" evidence="1">
    <location>
        <begin position="22"/>
        <end position="201"/>
    </location>
</feature>